<gene>
    <name evidence="2" type="ORF">EYF80_017608</name>
</gene>
<evidence type="ECO:0000313" key="3">
    <source>
        <dbReference type="Proteomes" id="UP000314294"/>
    </source>
</evidence>
<reference evidence="2 3" key="1">
    <citation type="submission" date="2019-03" db="EMBL/GenBank/DDBJ databases">
        <title>First draft genome of Liparis tanakae, snailfish: a comprehensive survey of snailfish specific genes.</title>
        <authorList>
            <person name="Kim W."/>
            <person name="Song I."/>
            <person name="Jeong J.-H."/>
            <person name="Kim D."/>
            <person name="Kim S."/>
            <person name="Ryu S."/>
            <person name="Song J.Y."/>
            <person name="Lee S.K."/>
        </authorList>
    </citation>
    <scope>NUCLEOTIDE SEQUENCE [LARGE SCALE GENOMIC DNA]</scope>
    <source>
        <tissue evidence="2">Muscle</tissue>
    </source>
</reference>
<name>A0A4Z2I2X5_9TELE</name>
<dbReference type="EMBL" id="SRLO01000141">
    <property type="protein sequence ID" value="TNN72180.1"/>
    <property type="molecule type" value="Genomic_DNA"/>
</dbReference>
<protein>
    <submittedName>
        <fullName evidence="2">Uncharacterized protein</fullName>
    </submittedName>
</protein>
<comment type="caution">
    <text evidence="2">The sequence shown here is derived from an EMBL/GenBank/DDBJ whole genome shotgun (WGS) entry which is preliminary data.</text>
</comment>
<keyword evidence="3" id="KW-1185">Reference proteome</keyword>
<proteinExistence type="predicted"/>
<evidence type="ECO:0000256" key="1">
    <source>
        <dbReference type="SAM" id="MobiDB-lite"/>
    </source>
</evidence>
<accession>A0A4Z2I2X5</accession>
<sequence length="73" mass="8209">MGGGVNVCLECLRVQQTKVHSDHLTNSCNPQLLRTQEDLVHHTTFHQKRMSTSKNIQHAAGNRDAIPQLDIHV</sequence>
<feature type="region of interest" description="Disordered" evidence="1">
    <location>
        <begin position="48"/>
        <end position="73"/>
    </location>
</feature>
<dbReference type="Proteomes" id="UP000314294">
    <property type="component" value="Unassembled WGS sequence"/>
</dbReference>
<evidence type="ECO:0000313" key="2">
    <source>
        <dbReference type="EMBL" id="TNN72180.1"/>
    </source>
</evidence>
<organism evidence="2 3">
    <name type="scientific">Liparis tanakae</name>
    <name type="common">Tanaka's snailfish</name>
    <dbReference type="NCBI Taxonomy" id="230148"/>
    <lineage>
        <taxon>Eukaryota</taxon>
        <taxon>Metazoa</taxon>
        <taxon>Chordata</taxon>
        <taxon>Craniata</taxon>
        <taxon>Vertebrata</taxon>
        <taxon>Euteleostomi</taxon>
        <taxon>Actinopterygii</taxon>
        <taxon>Neopterygii</taxon>
        <taxon>Teleostei</taxon>
        <taxon>Neoteleostei</taxon>
        <taxon>Acanthomorphata</taxon>
        <taxon>Eupercaria</taxon>
        <taxon>Perciformes</taxon>
        <taxon>Cottioidei</taxon>
        <taxon>Cottales</taxon>
        <taxon>Liparidae</taxon>
        <taxon>Liparis</taxon>
    </lineage>
</organism>
<dbReference type="AlphaFoldDB" id="A0A4Z2I2X5"/>